<keyword evidence="1" id="KW-0560">Oxidoreductase</keyword>
<dbReference type="InterPro" id="IPR011576">
    <property type="entry name" value="Pyridox_Oxase_N"/>
</dbReference>
<dbReference type="KEGG" id="mprt:ET475_06155"/>
<evidence type="ECO:0000259" key="2">
    <source>
        <dbReference type="Pfam" id="PF01243"/>
    </source>
</evidence>
<dbReference type="PANTHER" id="PTHR35176:SF6">
    <property type="entry name" value="HEME OXYGENASE HI_0854-RELATED"/>
    <property type="match status" value="1"/>
</dbReference>
<proteinExistence type="predicted"/>
<dbReference type="InterPro" id="IPR052019">
    <property type="entry name" value="F420H2_bilvrd_red/Heme_oxyg"/>
</dbReference>
<dbReference type="SUPFAM" id="SSF50475">
    <property type="entry name" value="FMN-binding split barrel"/>
    <property type="match status" value="1"/>
</dbReference>
<dbReference type="Proteomes" id="UP000293995">
    <property type="component" value="Chromosome"/>
</dbReference>
<dbReference type="GO" id="GO:0005829">
    <property type="term" value="C:cytosol"/>
    <property type="evidence" value="ECO:0007669"/>
    <property type="project" value="TreeGrafter"/>
</dbReference>
<evidence type="ECO:0000313" key="3">
    <source>
        <dbReference type="EMBL" id="QAY59612.1"/>
    </source>
</evidence>
<dbReference type="OrthoDB" id="162914at2"/>
<dbReference type="PANTHER" id="PTHR35176">
    <property type="entry name" value="HEME OXYGENASE HI_0854-RELATED"/>
    <property type="match status" value="1"/>
</dbReference>
<gene>
    <name evidence="3" type="ORF">ET475_06155</name>
</gene>
<dbReference type="InterPro" id="IPR019920">
    <property type="entry name" value="F420-binding_dom_put"/>
</dbReference>
<dbReference type="NCBIfam" id="TIGR03618">
    <property type="entry name" value="Rv1155_F420"/>
    <property type="match status" value="1"/>
</dbReference>
<organism evidence="3 4">
    <name type="scientific">Microbacterium protaetiae</name>
    <dbReference type="NCBI Taxonomy" id="2509458"/>
    <lineage>
        <taxon>Bacteria</taxon>
        <taxon>Bacillati</taxon>
        <taxon>Actinomycetota</taxon>
        <taxon>Actinomycetes</taxon>
        <taxon>Micrococcales</taxon>
        <taxon>Microbacteriaceae</taxon>
        <taxon>Microbacterium</taxon>
    </lineage>
</organism>
<name>A0A4P6EBN4_9MICO</name>
<sequence>MSELSRILPAGRRHLLEKPLYGHLGTVRPDGTVQVNPMWFEFDGEHVRFTHTTKRQKYRNLQHNPSMALSIVDPDQPTRYLEVAGRLVEIVPDPDGAFYVRLQNRYGNASTNPPGDKADRVILVMSIERATGQ</sequence>
<dbReference type="GO" id="GO:0016627">
    <property type="term" value="F:oxidoreductase activity, acting on the CH-CH group of donors"/>
    <property type="evidence" value="ECO:0007669"/>
    <property type="project" value="TreeGrafter"/>
</dbReference>
<evidence type="ECO:0000313" key="4">
    <source>
        <dbReference type="Proteomes" id="UP000293995"/>
    </source>
</evidence>
<dbReference type="GO" id="GO:0070967">
    <property type="term" value="F:coenzyme F420 binding"/>
    <property type="evidence" value="ECO:0007669"/>
    <property type="project" value="TreeGrafter"/>
</dbReference>
<dbReference type="AlphaFoldDB" id="A0A4P6EBN4"/>
<reference evidence="3 4" key="1">
    <citation type="submission" date="2019-01" db="EMBL/GenBank/DDBJ databases">
        <title>Genome sequencing of strain DFW100M-13.</title>
        <authorList>
            <person name="Heo J."/>
            <person name="Kim S.-J."/>
            <person name="Kim J.-S."/>
            <person name="Hong S.-B."/>
            <person name="Kwon S.-W."/>
        </authorList>
    </citation>
    <scope>NUCLEOTIDE SEQUENCE [LARGE SCALE GENOMIC DNA]</scope>
    <source>
        <strain evidence="3 4">DFW100M-13</strain>
    </source>
</reference>
<protein>
    <submittedName>
        <fullName evidence="3">PPOX class F420-dependent oxidoreductase</fullName>
    </submittedName>
</protein>
<dbReference type="RefSeq" id="WP_129387280.1">
    <property type="nucleotide sequence ID" value="NZ_CP035494.1"/>
</dbReference>
<feature type="domain" description="Pyridoxamine 5'-phosphate oxidase N-terminal" evidence="2">
    <location>
        <begin position="13"/>
        <end position="130"/>
    </location>
</feature>
<dbReference type="Pfam" id="PF01243">
    <property type="entry name" value="PNPOx_N"/>
    <property type="match status" value="1"/>
</dbReference>
<dbReference type="InterPro" id="IPR012349">
    <property type="entry name" value="Split_barrel_FMN-bd"/>
</dbReference>
<dbReference type="Gene3D" id="2.30.110.10">
    <property type="entry name" value="Electron Transport, Fmn-binding Protein, Chain A"/>
    <property type="match status" value="1"/>
</dbReference>
<evidence type="ECO:0000256" key="1">
    <source>
        <dbReference type="ARBA" id="ARBA00023002"/>
    </source>
</evidence>
<dbReference type="EMBL" id="CP035494">
    <property type="protein sequence ID" value="QAY59612.1"/>
    <property type="molecule type" value="Genomic_DNA"/>
</dbReference>
<keyword evidence="4" id="KW-1185">Reference proteome</keyword>
<accession>A0A4P6EBN4</accession>